<dbReference type="OrthoDB" id="5241445at2"/>
<evidence type="ECO:0008006" key="3">
    <source>
        <dbReference type="Google" id="ProtNLM"/>
    </source>
</evidence>
<keyword evidence="2" id="KW-1185">Reference proteome</keyword>
<proteinExistence type="predicted"/>
<gene>
    <name evidence="1" type="ORF">RxyAA322_23480</name>
</gene>
<evidence type="ECO:0000313" key="1">
    <source>
        <dbReference type="EMBL" id="BBL80494.1"/>
    </source>
</evidence>
<organism evidence="1 2">
    <name type="scientific">Rubrobacter xylanophilus</name>
    <dbReference type="NCBI Taxonomy" id="49319"/>
    <lineage>
        <taxon>Bacteria</taxon>
        <taxon>Bacillati</taxon>
        <taxon>Actinomycetota</taxon>
        <taxon>Rubrobacteria</taxon>
        <taxon>Rubrobacterales</taxon>
        <taxon>Rubrobacteraceae</taxon>
        <taxon>Rubrobacter</taxon>
    </lineage>
</organism>
<evidence type="ECO:0000313" key="2">
    <source>
        <dbReference type="Proteomes" id="UP000318065"/>
    </source>
</evidence>
<name>A0A510HKS3_9ACTN</name>
<dbReference type="RefSeq" id="WP_143528493.1">
    <property type="nucleotide sequence ID" value="NZ_AP019791.1"/>
</dbReference>
<accession>A0A510HKS3</accession>
<sequence>MRVLPAWLTLLGSVFFLFVALAFIFLVARGCIATQESTQIRKYVTGADSLLSDSSELGNGQLQPALERAGGDAGKVDRGVISRVADRSEDLYLRALENEEVPPEFDGAHHYLVSALGIRARATARLEAAAGGGNFQPALAEAVESFRISDGIVRNHYLPAVGEALQEAGHGRDRVYLEEPRPFMDYGEIGFDAGAGTSVPARDDPNALHGVEIVSVTVAGQPLYPGGNVVLSGSDEPVFSVTVANGGEVPETAVPVEVILNTQAERQARNVTIERIEPGGGQATVEVSGFRPGELDETAEVTVEVGPVEYEDYVQNNTLTGTVTFGM</sequence>
<dbReference type="Proteomes" id="UP000318065">
    <property type="component" value="Chromosome"/>
</dbReference>
<dbReference type="AlphaFoldDB" id="A0A510HKS3"/>
<dbReference type="EMBL" id="AP019791">
    <property type="protein sequence ID" value="BBL80494.1"/>
    <property type="molecule type" value="Genomic_DNA"/>
</dbReference>
<reference evidence="1" key="1">
    <citation type="journal article" date="2019" name="Microbiol. Resour. Announc.">
        <title>Complete Genome Sequence of Rubrobacter xylanophilus Strain AA3-22, Isolated from Arima Onsen in Japan.</title>
        <authorList>
            <person name="Tomariguchi N."/>
            <person name="Miyazaki K."/>
        </authorList>
    </citation>
    <scope>NUCLEOTIDE SEQUENCE [LARGE SCALE GENOMIC DNA]</scope>
    <source>
        <strain evidence="1">AA3-22</strain>
    </source>
</reference>
<protein>
    <recommendedName>
        <fullName evidence="3">CARDB domain-containing protein</fullName>
    </recommendedName>
</protein>